<reference evidence="1" key="1">
    <citation type="journal article" date="2023" name="G3 (Bethesda)">
        <title>Whole genome assembly and annotation of the endangered Caribbean coral Acropora cervicornis.</title>
        <authorList>
            <person name="Selwyn J.D."/>
            <person name="Vollmer S.V."/>
        </authorList>
    </citation>
    <scope>NUCLEOTIDE SEQUENCE</scope>
    <source>
        <strain evidence="1">K2</strain>
    </source>
</reference>
<dbReference type="GO" id="GO:0004526">
    <property type="term" value="F:ribonuclease P activity"/>
    <property type="evidence" value="ECO:0007669"/>
    <property type="project" value="TreeGrafter"/>
</dbReference>
<dbReference type="EMBL" id="JARQWQ010000080">
    <property type="protein sequence ID" value="KAK2553097.1"/>
    <property type="molecule type" value="Genomic_DNA"/>
</dbReference>
<name>A0AAD9UX89_ACRCE</name>
<accession>A0AAD9UX89</accession>
<organism evidence="1 2">
    <name type="scientific">Acropora cervicornis</name>
    <name type="common">Staghorn coral</name>
    <dbReference type="NCBI Taxonomy" id="6130"/>
    <lineage>
        <taxon>Eukaryota</taxon>
        <taxon>Metazoa</taxon>
        <taxon>Cnidaria</taxon>
        <taxon>Anthozoa</taxon>
        <taxon>Hexacorallia</taxon>
        <taxon>Scleractinia</taxon>
        <taxon>Astrocoeniina</taxon>
        <taxon>Acroporidae</taxon>
        <taxon>Acropora</taxon>
    </lineage>
</organism>
<dbReference type="Proteomes" id="UP001249851">
    <property type="component" value="Unassembled WGS sequence"/>
</dbReference>
<dbReference type="GO" id="GO:0001682">
    <property type="term" value="P:tRNA 5'-leader removal"/>
    <property type="evidence" value="ECO:0007669"/>
    <property type="project" value="InterPro"/>
</dbReference>
<dbReference type="GO" id="GO:0000447">
    <property type="term" value="P:endonucleolytic cleavage in ITS1 to separate SSU-rRNA from 5.8S rRNA and LSU-rRNA from tricistronic rRNA transcript (SSU-rRNA, 5.8S rRNA, LSU-rRNA)"/>
    <property type="evidence" value="ECO:0007669"/>
    <property type="project" value="TreeGrafter"/>
</dbReference>
<comment type="caution">
    <text evidence="1">The sequence shown here is derived from an EMBL/GenBank/DDBJ whole genome shotgun (WGS) entry which is preliminary data.</text>
</comment>
<protein>
    <submittedName>
        <fullName evidence="1">Ribonuclease P protein subunit p40</fullName>
    </submittedName>
</protein>
<proteinExistence type="predicted"/>
<gene>
    <name evidence="1" type="ORF">P5673_025545</name>
</gene>
<keyword evidence="2" id="KW-1185">Reference proteome</keyword>
<dbReference type="Pfam" id="PF08584">
    <property type="entry name" value="Ribonuc_P_40"/>
    <property type="match status" value="1"/>
</dbReference>
<dbReference type="GO" id="GO:0000172">
    <property type="term" value="C:ribonuclease MRP complex"/>
    <property type="evidence" value="ECO:0007669"/>
    <property type="project" value="TreeGrafter"/>
</dbReference>
<dbReference type="PANTHER" id="PTHR15396">
    <property type="entry name" value="RIBONUCLEASE P PROTEIN SUBUNIT P40"/>
    <property type="match status" value="1"/>
</dbReference>
<dbReference type="AlphaFoldDB" id="A0AAD9UX89"/>
<reference evidence="1" key="2">
    <citation type="journal article" date="2023" name="Science">
        <title>Genomic signatures of disease resistance in endangered staghorn corals.</title>
        <authorList>
            <person name="Vollmer S.V."/>
            <person name="Selwyn J.D."/>
            <person name="Despard B.A."/>
            <person name="Roesel C.L."/>
        </authorList>
    </citation>
    <scope>NUCLEOTIDE SEQUENCE</scope>
    <source>
        <strain evidence="1">K2</strain>
    </source>
</reference>
<dbReference type="GO" id="GO:0000171">
    <property type="term" value="F:ribonuclease MRP activity"/>
    <property type="evidence" value="ECO:0007669"/>
    <property type="project" value="TreeGrafter"/>
</dbReference>
<dbReference type="PANTHER" id="PTHR15396:SF1">
    <property type="entry name" value="RIBONUCLEASE P PROTEIN SUBUNIT P40"/>
    <property type="match status" value="1"/>
</dbReference>
<dbReference type="InterPro" id="IPR013893">
    <property type="entry name" value="RNase_P_Rpp40"/>
</dbReference>
<evidence type="ECO:0000313" key="2">
    <source>
        <dbReference type="Proteomes" id="UP001249851"/>
    </source>
</evidence>
<dbReference type="GO" id="GO:0030681">
    <property type="term" value="C:multimeric ribonuclease P complex"/>
    <property type="evidence" value="ECO:0007669"/>
    <property type="project" value="TreeGrafter"/>
</dbReference>
<evidence type="ECO:0000313" key="1">
    <source>
        <dbReference type="EMBL" id="KAK2553097.1"/>
    </source>
</evidence>
<sequence length="218" mass="24398">MADGKRFSTPKSRLNIERGSLQHPKMRYKKCIEEHPLNHSVQFVIPNTSLGNVLHHFQGITPKKDHFSLIEAPLHAFIETDFIKTFVKDGQFVALSWETRVDTGNCVAVLPNGTLILSLNKDTYEQLGLTGKPSAFQKKQRFRRTSTDELHSYFSSCSCKRQHNSEDIKNGPTKAKAPIISFDRSACTDDQISTDNFDVCSCMALFDWLGGVACGISG</sequence>